<accession>A0ABU8M3X7</accession>
<keyword evidence="3" id="KW-1185">Reference proteome</keyword>
<evidence type="ECO:0000313" key="3">
    <source>
        <dbReference type="Proteomes" id="UP001369736"/>
    </source>
</evidence>
<reference evidence="2 3" key="1">
    <citation type="submission" date="2024-03" db="EMBL/GenBank/DDBJ databases">
        <title>Actinomycetospora sp. OC33-EN07, a novel actinomycete isolated from wild orchid (Aerides multiflora).</title>
        <authorList>
            <person name="Suriyachadkun C."/>
        </authorList>
    </citation>
    <scope>NUCLEOTIDE SEQUENCE [LARGE SCALE GENOMIC DNA]</scope>
    <source>
        <strain evidence="2 3">OC33-EN07</strain>
    </source>
</reference>
<feature type="region of interest" description="Disordered" evidence="1">
    <location>
        <begin position="143"/>
        <end position="168"/>
    </location>
</feature>
<dbReference type="Proteomes" id="UP001369736">
    <property type="component" value="Unassembled WGS sequence"/>
</dbReference>
<dbReference type="RefSeq" id="WP_337703374.1">
    <property type="nucleotide sequence ID" value="NZ_JBBEGM010000004.1"/>
</dbReference>
<dbReference type="PANTHER" id="PTHR39639">
    <property type="entry name" value="CHROMOSOME 16, WHOLE GENOME SHOTGUN SEQUENCE"/>
    <property type="match status" value="1"/>
</dbReference>
<evidence type="ECO:0000256" key="1">
    <source>
        <dbReference type="SAM" id="MobiDB-lite"/>
    </source>
</evidence>
<gene>
    <name evidence="2" type="ORF">WCD58_12865</name>
</gene>
<organism evidence="2 3">
    <name type="scientific">Actinomycetospora flava</name>
    <dbReference type="NCBI Taxonomy" id="3129232"/>
    <lineage>
        <taxon>Bacteria</taxon>
        <taxon>Bacillati</taxon>
        <taxon>Actinomycetota</taxon>
        <taxon>Actinomycetes</taxon>
        <taxon>Pseudonocardiales</taxon>
        <taxon>Pseudonocardiaceae</taxon>
        <taxon>Actinomycetospora</taxon>
    </lineage>
</organism>
<proteinExistence type="predicted"/>
<name>A0ABU8M3X7_9PSEU</name>
<dbReference type="EMBL" id="JBBEGM010000004">
    <property type="protein sequence ID" value="MEJ2862055.1"/>
    <property type="molecule type" value="Genomic_DNA"/>
</dbReference>
<evidence type="ECO:0000313" key="2">
    <source>
        <dbReference type="EMBL" id="MEJ2862055.1"/>
    </source>
</evidence>
<sequence>MHVERIELELESLIARMERRELHPRGDTSGPGGWDEERQQRFIDTILREWCVPEIHIAADPADPNVGEVVLDGGQRLLTLQRFFHDELSCSGEQAPDHDEVRRLDGLRYSDLSGEVRRRVRRFRMTVVVLSDYRPAELRELLDRLRPPDEPDIPVPQPRAPSHRSPVSPEPIYDQVSAWFADLSEFRALSDAPGAFSSPADEGHAAAEAAVAPDDADLAGVTAAGLPQREPRALLVPGAVPPPPESGLSFGTAGASPEDVAESLASYRDGVVQGSSLNGDDPPTEAFPHPMFDDGAGVTRGW</sequence>
<feature type="region of interest" description="Disordered" evidence="1">
    <location>
        <begin position="236"/>
        <end position="302"/>
    </location>
</feature>
<comment type="caution">
    <text evidence="2">The sequence shown here is derived from an EMBL/GenBank/DDBJ whole genome shotgun (WGS) entry which is preliminary data.</text>
</comment>
<dbReference type="PANTHER" id="PTHR39639:SF1">
    <property type="entry name" value="DUF262 DOMAIN-CONTAINING PROTEIN"/>
    <property type="match status" value="1"/>
</dbReference>
<protein>
    <submittedName>
        <fullName evidence="2">DUF262 domain-containing protein</fullName>
    </submittedName>
</protein>